<sequence length="48" mass="5120">MTATKMTAALLYYSSAPWSHYAASSLARPVPNGPVNIDPRLVNTLGKS</sequence>
<accession>A0A9P9YCL9</accession>
<evidence type="ECO:0000313" key="2">
    <source>
        <dbReference type="Proteomes" id="UP001059596"/>
    </source>
</evidence>
<comment type="caution">
    <text evidence="1">The sequence shown here is derived from an EMBL/GenBank/DDBJ whole genome shotgun (WGS) entry which is preliminary data.</text>
</comment>
<name>A0A9P9YCL9_9MUSC</name>
<evidence type="ECO:0000313" key="1">
    <source>
        <dbReference type="EMBL" id="KAI8034471.1"/>
    </source>
</evidence>
<dbReference type="EMBL" id="JAMKOV010000072">
    <property type="protein sequence ID" value="KAI8034471.1"/>
    <property type="molecule type" value="Genomic_DNA"/>
</dbReference>
<protein>
    <submittedName>
        <fullName evidence="1">Uncharacterized protein</fullName>
    </submittedName>
</protein>
<dbReference type="Proteomes" id="UP001059596">
    <property type="component" value="Unassembled WGS sequence"/>
</dbReference>
<organism evidence="1 2">
    <name type="scientific">Drosophila gunungcola</name>
    <name type="common">fruit fly</name>
    <dbReference type="NCBI Taxonomy" id="103775"/>
    <lineage>
        <taxon>Eukaryota</taxon>
        <taxon>Metazoa</taxon>
        <taxon>Ecdysozoa</taxon>
        <taxon>Arthropoda</taxon>
        <taxon>Hexapoda</taxon>
        <taxon>Insecta</taxon>
        <taxon>Pterygota</taxon>
        <taxon>Neoptera</taxon>
        <taxon>Endopterygota</taxon>
        <taxon>Diptera</taxon>
        <taxon>Brachycera</taxon>
        <taxon>Muscomorpha</taxon>
        <taxon>Ephydroidea</taxon>
        <taxon>Drosophilidae</taxon>
        <taxon>Drosophila</taxon>
        <taxon>Sophophora</taxon>
    </lineage>
</organism>
<feature type="non-terminal residue" evidence="1">
    <location>
        <position position="48"/>
    </location>
</feature>
<reference evidence="1" key="1">
    <citation type="journal article" date="2023" name="Genome Biol. Evol.">
        <title>Long-read-based Genome Assembly of Drosophila gunungcola Reveals Fewer Chemosensory Genes in Flower-breeding Species.</title>
        <authorList>
            <person name="Negi A."/>
            <person name="Liao B.Y."/>
            <person name="Yeh S.D."/>
        </authorList>
    </citation>
    <scope>NUCLEOTIDE SEQUENCE</scope>
    <source>
        <strain evidence="1">Sukarami</strain>
    </source>
</reference>
<gene>
    <name evidence="1" type="ORF">M5D96_012745</name>
</gene>
<keyword evidence="2" id="KW-1185">Reference proteome</keyword>
<dbReference type="AlphaFoldDB" id="A0A9P9YCL9"/>
<proteinExistence type="predicted"/>